<dbReference type="Pfam" id="PF13585">
    <property type="entry name" value="CHU_C"/>
    <property type="match status" value="1"/>
</dbReference>
<protein>
    <submittedName>
        <fullName evidence="1">Gliding motility-associated-like protein</fullName>
    </submittedName>
</protein>
<evidence type="ECO:0000313" key="1">
    <source>
        <dbReference type="EMBL" id="MDR6240867.1"/>
    </source>
</evidence>
<gene>
    <name evidence="1" type="ORF">HNQ88_003943</name>
</gene>
<dbReference type="Proteomes" id="UP001185092">
    <property type="component" value="Unassembled WGS sequence"/>
</dbReference>
<dbReference type="NCBIfam" id="TIGR04131">
    <property type="entry name" value="Bac_Flav_CTERM"/>
    <property type="match status" value="1"/>
</dbReference>
<dbReference type="RefSeq" id="WP_309941191.1">
    <property type="nucleotide sequence ID" value="NZ_JAVDQD010000006.1"/>
</dbReference>
<dbReference type="EMBL" id="JAVDQD010000006">
    <property type="protein sequence ID" value="MDR6240867.1"/>
    <property type="molecule type" value="Genomic_DNA"/>
</dbReference>
<dbReference type="Pfam" id="PF17963">
    <property type="entry name" value="Big_9"/>
    <property type="match status" value="1"/>
</dbReference>
<sequence>EMSVFAEEELEDGARVNEGTTLGFHSSAGGISDFRWNKDGLFVYQVNETTAAYQDAPSEDAVYEVSAVNAFGCPASRSFNISVNKRPVLHNDHGEVLNTEELVLDILSQDEDENEEELKIGLTLSDLTQNGIDLNPNTAAVEAEYIETTSEGLELWRYELQADGKLKFTPNPEAGFVGPAVIRYTLTDKEGAQSFPAYVRVHVYGAPVAISDTVEVVGGREIVFDLVYPIDRAQDWDPDDDLLVSTIKLLSEPESGFVVDLDPSTGVLIYQSIEFVDMPEREANDADQRKRVEFVYEICDSKNNCDTAKVVIYVLDDRISIPNVFTPNTKDGYNDTFVIKGVEYYETRKLQIFNRWGKLVYENERYDQSWDGRSNVGNEFEGNVLSKGTYFYVLDLDDQEQYKYSGWVYIAD</sequence>
<feature type="non-terminal residue" evidence="1">
    <location>
        <position position="1"/>
    </location>
</feature>
<evidence type="ECO:0000313" key="2">
    <source>
        <dbReference type="Proteomes" id="UP001185092"/>
    </source>
</evidence>
<keyword evidence="2" id="KW-1185">Reference proteome</keyword>
<dbReference type="InterPro" id="IPR026341">
    <property type="entry name" value="T9SS_type_B"/>
</dbReference>
<accession>A0AAE4BUK4</accession>
<reference evidence="1" key="1">
    <citation type="submission" date="2023-07" db="EMBL/GenBank/DDBJ databases">
        <title>Genomic Encyclopedia of Type Strains, Phase IV (KMG-IV): sequencing the most valuable type-strain genomes for metagenomic binning, comparative biology and taxonomic classification.</title>
        <authorList>
            <person name="Goeker M."/>
        </authorList>
    </citation>
    <scope>NUCLEOTIDE SEQUENCE</scope>
    <source>
        <strain evidence="1">DSM 26174</strain>
    </source>
</reference>
<dbReference type="AlphaFoldDB" id="A0AAE4BUK4"/>
<name>A0AAE4BUK4_9BACT</name>
<comment type="caution">
    <text evidence="1">The sequence shown here is derived from an EMBL/GenBank/DDBJ whole genome shotgun (WGS) entry which is preliminary data.</text>
</comment>
<proteinExistence type="predicted"/>
<organism evidence="1 2">
    <name type="scientific">Aureibacter tunicatorum</name>
    <dbReference type="NCBI Taxonomy" id="866807"/>
    <lineage>
        <taxon>Bacteria</taxon>
        <taxon>Pseudomonadati</taxon>
        <taxon>Bacteroidota</taxon>
        <taxon>Cytophagia</taxon>
        <taxon>Cytophagales</taxon>
        <taxon>Persicobacteraceae</taxon>
        <taxon>Aureibacter</taxon>
    </lineage>
</organism>